<evidence type="ECO:0000313" key="9">
    <source>
        <dbReference type="Proteomes" id="UP000248857"/>
    </source>
</evidence>
<keyword evidence="9" id="KW-1185">Reference proteome</keyword>
<organism evidence="8 9">
    <name type="scientific">Acaryochloris thomasi RCC1774</name>
    <dbReference type="NCBI Taxonomy" id="1764569"/>
    <lineage>
        <taxon>Bacteria</taxon>
        <taxon>Bacillati</taxon>
        <taxon>Cyanobacteriota</taxon>
        <taxon>Cyanophyceae</taxon>
        <taxon>Acaryochloridales</taxon>
        <taxon>Acaryochloridaceae</taxon>
        <taxon>Acaryochloris</taxon>
        <taxon>Acaryochloris thomasi</taxon>
    </lineage>
</organism>
<dbReference type="InterPro" id="IPR011009">
    <property type="entry name" value="Kinase-like_dom_sf"/>
</dbReference>
<dbReference type="SUPFAM" id="SSF49879">
    <property type="entry name" value="SMAD/FHA domain"/>
    <property type="match status" value="1"/>
</dbReference>
<dbReference type="PANTHER" id="PTHR43289:SF6">
    <property type="entry name" value="SERINE_THREONINE-PROTEIN KINASE NEKL-3"/>
    <property type="match status" value="1"/>
</dbReference>
<dbReference type="Pfam" id="PF00069">
    <property type="entry name" value="Pkinase"/>
    <property type="match status" value="1"/>
</dbReference>
<dbReference type="AlphaFoldDB" id="A0A2W1JPE9"/>
<dbReference type="SMART" id="SM00220">
    <property type="entry name" value="S_TKc"/>
    <property type="match status" value="1"/>
</dbReference>
<proteinExistence type="predicted"/>
<dbReference type="Pfam" id="PF00498">
    <property type="entry name" value="FHA"/>
    <property type="match status" value="1"/>
</dbReference>
<accession>A0A2W1JPE9</accession>
<evidence type="ECO:0000256" key="2">
    <source>
        <dbReference type="ARBA" id="ARBA00022679"/>
    </source>
</evidence>
<feature type="domain" description="FHA" evidence="6">
    <location>
        <begin position="22"/>
        <end position="79"/>
    </location>
</feature>
<sequence>MITLILLDSEHQQWQFELHARVKVGRALDNDVVLADEQVSRYHLELSPTSSDADSSPAQKGWQLQGLGTNGTLVNGKFVTQADIVDGDLIQLGLSGPVLRFELSMQELSSVSREAADCCSQALDEEQQLAVNYCAHENNEPGNRFCIHCGELLQARETVGHFQVVQILEFQEREAAFLVQDLSEKASFYVLRRFKPEIFSQAQARFEQEVLRLRAFNHPGVVKVVDFLYEGPYRYVVMEHLSGVSLKEWVRQERPTVPIAIKFLLSMGDSLEALHSHESTIIHQNLTPSNVLIRPQGQGTVLTNFGSLRAAGFGTFPAVPPTVQSDVYRLGSTLLFLLTGQEQGQYFNVRRTDQHIEWTALPQVPFSLRSVIERMTHPDLQARYRTVSESMEALQICQSE</sequence>
<dbReference type="CDD" id="cd14014">
    <property type="entry name" value="STKc_PknB_like"/>
    <property type="match status" value="1"/>
</dbReference>
<evidence type="ECO:0000259" key="7">
    <source>
        <dbReference type="PROSITE" id="PS50011"/>
    </source>
</evidence>
<evidence type="ECO:0000256" key="4">
    <source>
        <dbReference type="ARBA" id="ARBA00022777"/>
    </source>
</evidence>
<protein>
    <recommendedName>
        <fullName evidence="1">non-specific serine/threonine protein kinase</fullName>
        <ecNumber evidence="1">2.7.11.1</ecNumber>
    </recommendedName>
</protein>
<evidence type="ECO:0000256" key="3">
    <source>
        <dbReference type="ARBA" id="ARBA00022741"/>
    </source>
</evidence>
<dbReference type="EC" id="2.7.11.1" evidence="1"/>
<name>A0A2W1JPE9_9CYAN</name>
<comment type="caution">
    <text evidence="8">The sequence shown here is derived from an EMBL/GenBank/DDBJ whole genome shotgun (WGS) entry which is preliminary data.</text>
</comment>
<dbReference type="GO" id="GO:0004674">
    <property type="term" value="F:protein serine/threonine kinase activity"/>
    <property type="evidence" value="ECO:0007669"/>
    <property type="project" value="UniProtKB-EC"/>
</dbReference>
<keyword evidence="4 8" id="KW-0418">Kinase</keyword>
<dbReference type="InterPro" id="IPR000719">
    <property type="entry name" value="Prot_kinase_dom"/>
</dbReference>
<dbReference type="InterPro" id="IPR000253">
    <property type="entry name" value="FHA_dom"/>
</dbReference>
<keyword evidence="5" id="KW-0067">ATP-binding</keyword>
<keyword evidence="2 8" id="KW-0808">Transferase</keyword>
<dbReference type="PROSITE" id="PS50006">
    <property type="entry name" value="FHA_DOMAIN"/>
    <property type="match status" value="1"/>
</dbReference>
<dbReference type="SUPFAM" id="SSF56112">
    <property type="entry name" value="Protein kinase-like (PK-like)"/>
    <property type="match status" value="1"/>
</dbReference>
<dbReference type="Gene3D" id="2.60.200.20">
    <property type="match status" value="1"/>
</dbReference>
<evidence type="ECO:0000256" key="1">
    <source>
        <dbReference type="ARBA" id="ARBA00012513"/>
    </source>
</evidence>
<reference evidence="8 9" key="1">
    <citation type="journal article" date="2018" name="Sci. Rep.">
        <title>A novel species of the marine cyanobacterium Acaryochloris with a unique pigment content and lifestyle.</title>
        <authorList>
            <person name="Partensky F."/>
            <person name="Six C."/>
            <person name="Ratin M."/>
            <person name="Garczarek L."/>
            <person name="Vaulot D."/>
            <person name="Probert I."/>
            <person name="Calteau A."/>
            <person name="Gourvil P."/>
            <person name="Marie D."/>
            <person name="Grebert T."/>
            <person name="Bouchier C."/>
            <person name="Le Panse S."/>
            <person name="Gachenot M."/>
            <person name="Rodriguez F."/>
            <person name="Garrido J.L."/>
        </authorList>
    </citation>
    <scope>NUCLEOTIDE SEQUENCE [LARGE SCALE GENOMIC DNA]</scope>
    <source>
        <strain evidence="8 9">RCC1774</strain>
    </source>
</reference>
<dbReference type="PANTHER" id="PTHR43289">
    <property type="entry name" value="MITOGEN-ACTIVATED PROTEIN KINASE KINASE KINASE 20-RELATED"/>
    <property type="match status" value="1"/>
</dbReference>
<evidence type="ECO:0000256" key="5">
    <source>
        <dbReference type="ARBA" id="ARBA00022840"/>
    </source>
</evidence>
<dbReference type="Gene3D" id="1.10.510.10">
    <property type="entry name" value="Transferase(Phosphotransferase) domain 1"/>
    <property type="match status" value="1"/>
</dbReference>
<dbReference type="InterPro" id="IPR008984">
    <property type="entry name" value="SMAD_FHA_dom_sf"/>
</dbReference>
<dbReference type="GO" id="GO:0005524">
    <property type="term" value="F:ATP binding"/>
    <property type="evidence" value="ECO:0007669"/>
    <property type="project" value="UniProtKB-KW"/>
</dbReference>
<dbReference type="SMART" id="SM00240">
    <property type="entry name" value="FHA"/>
    <property type="match status" value="1"/>
</dbReference>
<dbReference type="EMBL" id="PQWO01000008">
    <property type="protein sequence ID" value="PZD72762.1"/>
    <property type="molecule type" value="Genomic_DNA"/>
</dbReference>
<evidence type="ECO:0000313" key="8">
    <source>
        <dbReference type="EMBL" id="PZD72762.1"/>
    </source>
</evidence>
<dbReference type="OrthoDB" id="502205at2"/>
<gene>
    <name evidence="8" type="primary">spkB_11</name>
    <name evidence="8" type="ORF">C1752_03210</name>
</gene>
<dbReference type="RefSeq" id="WP_110986664.1">
    <property type="nucleotide sequence ID" value="NZ_CAWNWM010000008.1"/>
</dbReference>
<evidence type="ECO:0000259" key="6">
    <source>
        <dbReference type="PROSITE" id="PS50006"/>
    </source>
</evidence>
<dbReference type="Proteomes" id="UP000248857">
    <property type="component" value="Unassembled WGS sequence"/>
</dbReference>
<keyword evidence="3" id="KW-0547">Nucleotide-binding</keyword>
<dbReference type="PROSITE" id="PS50011">
    <property type="entry name" value="PROTEIN_KINASE_DOM"/>
    <property type="match status" value="1"/>
</dbReference>
<feature type="domain" description="Protein kinase" evidence="7">
    <location>
        <begin position="153"/>
        <end position="394"/>
    </location>
</feature>
<dbReference type="CDD" id="cd00060">
    <property type="entry name" value="FHA"/>
    <property type="match status" value="1"/>
</dbReference>